<evidence type="ECO:0000313" key="1">
    <source>
        <dbReference type="EMBL" id="NNH14313.1"/>
    </source>
</evidence>
<dbReference type="AlphaFoldDB" id="A0A849BKR4"/>
<gene>
    <name evidence="1" type="ORF">HLB16_26065</name>
</gene>
<dbReference type="Proteomes" id="UP000542973">
    <property type="component" value="Unassembled WGS sequence"/>
</dbReference>
<organism evidence="1 2">
    <name type="scientific">Cupriavidus gilardii</name>
    <dbReference type="NCBI Taxonomy" id="82541"/>
    <lineage>
        <taxon>Bacteria</taxon>
        <taxon>Pseudomonadati</taxon>
        <taxon>Pseudomonadota</taxon>
        <taxon>Betaproteobacteria</taxon>
        <taxon>Burkholderiales</taxon>
        <taxon>Burkholderiaceae</taxon>
        <taxon>Cupriavidus</taxon>
    </lineage>
</organism>
<sequence>MSNIIELARFRGTTSRQPAASEPVGTITIKWQSDGTHAYTISGQYARSFSLTMQALNQVAARVATDVVRSDPIP</sequence>
<dbReference type="EMBL" id="JABEMD010000094">
    <property type="protein sequence ID" value="NNH14313.1"/>
    <property type="molecule type" value="Genomic_DNA"/>
</dbReference>
<name>A0A849BKR4_9BURK</name>
<proteinExistence type="predicted"/>
<dbReference type="RefSeq" id="WP_151023589.1">
    <property type="nucleotide sequence ID" value="NZ_BAAAEB010000054.1"/>
</dbReference>
<protein>
    <submittedName>
        <fullName evidence="1">Uncharacterized protein</fullName>
    </submittedName>
</protein>
<accession>A0A849BKR4</accession>
<evidence type="ECO:0000313" key="2">
    <source>
        <dbReference type="Proteomes" id="UP000542973"/>
    </source>
</evidence>
<reference evidence="1 2" key="1">
    <citation type="submission" date="2020-05" db="EMBL/GenBank/DDBJ databases">
        <title>MicrobeNet Type strains.</title>
        <authorList>
            <person name="Nicholson A.C."/>
        </authorList>
    </citation>
    <scope>NUCLEOTIDE SEQUENCE [LARGE SCALE GENOMIC DNA]</scope>
    <source>
        <strain evidence="1 2">ATCC 700815</strain>
    </source>
</reference>
<comment type="caution">
    <text evidence="1">The sequence shown here is derived from an EMBL/GenBank/DDBJ whole genome shotgun (WGS) entry which is preliminary data.</text>
</comment>